<feature type="compositionally biased region" description="Basic and acidic residues" evidence="1">
    <location>
        <begin position="489"/>
        <end position="502"/>
    </location>
</feature>
<dbReference type="EMBL" id="JBHFQA010000011">
    <property type="protein sequence ID" value="KAL2091239.1"/>
    <property type="molecule type" value="Genomic_DNA"/>
</dbReference>
<evidence type="ECO:0000256" key="1">
    <source>
        <dbReference type="SAM" id="MobiDB-lite"/>
    </source>
</evidence>
<feature type="region of interest" description="Disordered" evidence="1">
    <location>
        <begin position="306"/>
        <end position="329"/>
    </location>
</feature>
<feature type="compositionally biased region" description="Basic and acidic residues" evidence="1">
    <location>
        <begin position="230"/>
        <end position="244"/>
    </location>
</feature>
<keyword evidence="3" id="KW-1185">Reference proteome</keyword>
<accession>A0ABD1JWH6</accession>
<dbReference type="InterPro" id="IPR043442">
    <property type="entry name" value="Perm1"/>
</dbReference>
<comment type="caution">
    <text evidence="2">The sequence shown here is derived from an EMBL/GenBank/DDBJ whole genome shotgun (WGS) entry which is preliminary data.</text>
</comment>
<feature type="compositionally biased region" description="Polar residues" evidence="1">
    <location>
        <begin position="457"/>
        <end position="466"/>
    </location>
</feature>
<evidence type="ECO:0000313" key="3">
    <source>
        <dbReference type="Proteomes" id="UP001591681"/>
    </source>
</evidence>
<feature type="compositionally biased region" description="Polar residues" evidence="1">
    <location>
        <begin position="541"/>
        <end position="552"/>
    </location>
</feature>
<dbReference type="AlphaFoldDB" id="A0ABD1JWH6"/>
<feature type="compositionally biased region" description="Polar residues" evidence="1">
    <location>
        <begin position="132"/>
        <end position="147"/>
    </location>
</feature>
<gene>
    <name evidence="2" type="ORF">ACEWY4_013502</name>
</gene>
<proteinExistence type="predicted"/>
<feature type="compositionally biased region" description="Basic and acidic residues" evidence="1">
    <location>
        <begin position="368"/>
        <end position="377"/>
    </location>
</feature>
<evidence type="ECO:0008006" key="4">
    <source>
        <dbReference type="Google" id="ProtNLM"/>
    </source>
</evidence>
<dbReference type="Proteomes" id="UP001591681">
    <property type="component" value="Unassembled WGS sequence"/>
</dbReference>
<dbReference type="PANTHER" id="PTHR47282:SF1">
    <property type="entry name" value="PGC-1 AND ERR-INDUCED REGULATOR IN MUSCLE PROTEIN 1"/>
    <property type="match status" value="1"/>
</dbReference>
<protein>
    <recommendedName>
        <fullName evidence="4">PGC-1 and ERR-induced regulator in muscle protein 1</fullName>
    </recommendedName>
</protein>
<feature type="compositionally biased region" description="Basic residues" evidence="1">
    <location>
        <begin position="193"/>
        <end position="203"/>
    </location>
</feature>
<evidence type="ECO:0000313" key="2">
    <source>
        <dbReference type="EMBL" id="KAL2091239.1"/>
    </source>
</evidence>
<organism evidence="2 3">
    <name type="scientific">Coilia grayii</name>
    <name type="common">Gray's grenadier anchovy</name>
    <dbReference type="NCBI Taxonomy" id="363190"/>
    <lineage>
        <taxon>Eukaryota</taxon>
        <taxon>Metazoa</taxon>
        <taxon>Chordata</taxon>
        <taxon>Craniata</taxon>
        <taxon>Vertebrata</taxon>
        <taxon>Euteleostomi</taxon>
        <taxon>Actinopterygii</taxon>
        <taxon>Neopterygii</taxon>
        <taxon>Teleostei</taxon>
        <taxon>Clupei</taxon>
        <taxon>Clupeiformes</taxon>
        <taxon>Clupeoidei</taxon>
        <taxon>Engraulidae</taxon>
        <taxon>Coilinae</taxon>
        <taxon>Coilia</taxon>
    </lineage>
</organism>
<feature type="region of interest" description="Disordered" evidence="1">
    <location>
        <begin position="443"/>
        <end position="504"/>
    </location>
</feature>
<reference evidence="2 3" key="1">
    <citation type="submission" date="2024-09" db="EMBL/GenBank/DDBJ databases">
        <title>A chromosome-level genome assembly of Gray's grenadier anchovy, Coilia grayii.</title>
        <authorList>
            <person name="Fu Z."/>
        </authorList>
    </citation>
    <scope>NUCLEOTIDE SEQUENCE [LARGE SCALE GENOMIC DNA]</scope>
    <source>
        <strain evidence="2">G4</strain>
        <tissue evidence="2">Muscle</tissue>
    </source>
</reference>
<feature type="region of interest" description="Disordered" evidence="1">
    <location>
        <begin position="230"/>
        <end position="258"/>
    </location>
</feature>
<feature type="region of interest" description="Disordered" evidence="1">
    <location>
        <begin position="521"/>
        <end position="558"/>
    </location>
</feature>
<feature type="region of interest" description="Disordered" evidence="1">
    <location>
        <begin position="384"/>
        <end position="403"/>
    </location>
</feature>
<feature type="region of interest" description="Disordered" evidence="1">
    <location>
        <begin position="132"/>
        <end position="161"/>
    </location>
</feature>
<feature type="region of interest" description="Disordered" evidence="1">
    <location>
        <begin position="347"/>
        <end position="377"/>
    </location>
</feature>
<dbReference type="PANTHER" id="PTHR47282">
    <property type="entry name" value="PGC-1 AND ERR-INDUCED REGULATOR IN MUSCLE PROTEIN 1"/>
    <property type="match status" value="1"/>
</dbReference>
<sequence>MDDLDHSVHIAERDWDSFYEDSEECCLVQPVLARIEDFGLSDNEEPASSSLELPTPRGTEEACLDCSPVSPANYEEGEALVIAINQTEHNILTPETEPCSSLEEETQPELYHPVPVVTGVPEKVDVLAQQEDSPVLAQSTQTPSQAEQDGVGATVPQAEETPLAEWKEKERWFVTVNDSPVQLRCHGGGTSSQKKRRKKKTSRRSALVSGWVSHLSQCEVETETVRCADNKTDVPETSEKRYPTDSDLPVNITPSTNFQNPLQHQALDLKTSDSPGQQCLCKRQEDNCRSNTLNVAQSVLNAEQCTIQSPSSEKPSGLPKNDQSIADNNDHKTACDMIWLNEMTSVHSGETEENLQGDKCKTSVNHLDPTHPTEESTRRLATFYTDGGECPSPPQEDSEAHEASLAEAFGPTRPIFAISSFWDEMEKLTINDILHLRIVNNQSSSPESGHLHESESIPDTQDSTLPDPTDNCEQESVPLDALDNTDSDYFTHLDDSKPDRSSCEFSTFSDFDEDLLQVVNTSSSTSPEPQEQPREPAQHQGFTDSPYSQSALSERDMELSRCSEPELTMLFSDNGIPLLVFSDAESSSRTLSPTGSEYNLSSLESEIVGEVCCNSALQEEGVRTLLLFPYEEPQDSSFILSGHDIMRTPSPVLSTSSLLEDSLMISFNEMIDSCEDAPLDSLFETSSSRVSLQPSSENLSVPEAYDYFFSDFDDKSISFPLKLEQQERETKTIPIFSCSRSLVRDLTFPEVEQLMEPEEAPIHVISCFNRQQSPVNMSAAPDVYLYRHGSWKSMLSLRRIRFAVKGTSWYQRARDWMSPGMLFRPIHHSSVDQGACSSLQVFHLGDPLLRKLALTQIRLQEQPDASVFKKNYFLFSLKQSDMCLVCIAFASWVLKSTNLQNGDTWKAALLANVSAISAIQYLRRYKRKRNQNEP</sequence>
<feature type="region of interest" description="Disordered" evidence="1">
    <location>
        <begin position="183"/>
        <end position="206"/>
    </location>
</feature>
<name>A0ABD1JWH6_9TELE</name>